<sequence>MLMHQDIVSREMRLPKNLSLPLLRSDKVIRQCFFVSQYWDTPPKPSLKYQQEHRETQRIEREDFKNSFLFGGRNLSCPWVLFQDGFQDQQGPFPVSNVQWQFTAVSRKFVRAVEKSSYLQHTASVLFLN</sequence>
<dbReference type="EMBL" id="HBED01036738">
    <property type="protein sequence ID" value="CAD8320059.1"/>
    <property type="molecule type" value="Transcribed_RNA"/>
</dbReference>
<gene>
    <name evidence="1" type="ORF">TDUB1175_LOCUS18475</name>
</gene>
<dbReference type="AlphaFoldDB" id="A0A7R9WC01"/>
<proteinExistence type="predicted"/>
<name>A0A7R9WC01_9STRA</name>
<organism evidence="1">
    <name type="scientific">Pseudictyota dubia</name>
    <dbReference type="NCBI Taxonomy" id="2749911"/>
    <lineage>
        <taxon>Eukaryota</taxon>
        <taxon>Sar</taxon>
        <taxon>Stramenopiles</taxon>
        <taxon>Ochrophyta</taxon>
        <taxon>Bacillariophyta</taxon>
        <taxon>Mediophyceae</taxon>
        <taxon>Biddulphiophycidae</taxon>
        <taxon>Eupodiscales</taxon>
        <taxon>Odontellaceae</taxon>
        <taxon>Pseudictyota</taxon>
    </lineage>
</organism>
<reference evidence="1" key="1">
    <citation type="submission" date="2021-01" db="EMBL/GenBank/DDBJ databases">
        <authorList>
            <person name="Corre E."/>
            <person name="Pelletier E."/>
            <person name="Niang G."/>
            <person name="Scheremetjew M."/>
            <person name="Finn R."/>
            <person name="Kale V."/>
            <person name="Holt S."/>
            <person name="Cochrane G."/>
            <person name="Meng A."/>
            <person name="Brown T."/>
            <person name="Cohen L."/>
        </authorList>
    </citation>
    <scope>NUCLEOTIDE SEQUENCE</scope>
    <source>
        <strain evidence="1">CCMP147</strain>
    </source>
</reference>
<protein>
    <submittedName>
        <fullName evidence="1">Uncharacterized protein</fullName>
    </submittedName>
</protein>
<evidence type="ECO:0000313" key="1">
    <source>
        <dbReference type="EMBL" id="CAD8320059.1"/>
    </source>
</evidence>
<accession>A0A7R9WC01</accession>